<name>A0A4P9XKS5_9FUNG</name>
<feature type="compositionally biased region" description="Basic and acidic residues" evidence="1">
    <location>
        <begin position="1544"/>
        <end position="1560"/>
    </location>
</feature>
<gene>
    <name evidence="2" type="ORF">THASP1DRAFT_31817</name>
</gene>
<organism evidence="2 3">
    <name type="scientific">Thamnocephalis sphaerospora</name>
    <dbReference type="NCBI Taxonomy" id="78915"/>
    <lineage>
        <taxon>Eukaryota</taxon>
        <taxon>Fungi</taxon>
        <taxon>Fungi incertae sedis</taxon>
        <taxon>Zoopagomycota</taxon>
        <taxon>Zoopagomycotina</taxon>
        <taxon>Zoopagomycetes</taxon>
        <taxon>Zoopagales</taxon>
        <taxon>Sigmoideomycetaceae</taxon>
        <taxon>Thamnocephalis</taxon>
    </lineage>
</organism>
<feature type="compositionally biased region" description="Acidic residues" evidence="1">
    <location>
        <begin position="314"/>
        <end position="334"/>
    </location>
</feature>
<feature type="region of interest" description="Disordered" evidence="1">
    <location>
        <begin position="511"/>
        <end position="549"/>
    </location>
</feature>
<feature type="region of interest" description="Disordered" evidence="1">
    <location>
        <begin position="948"/>
        <end position="970"/>
    </location>
</feature>
<dbReference type="OrthoDB" id="252265at2759"/>
<feature type="region of interest" description="Disordered" evidence="1">
    <location>
        <begin position="1539"/>
        <end position="1563"/>
    </location>
</feature>
<accession>A0A4P9XKS5</accession>
<reference evidence="3" key="1">
    <citation type="journal article" date="2018" name="Nat. Microbiol.">
        <title>Leveraging single-cell genomics to expand the fungal tree of life.</title>
        <authorList>
            <person name="Ahrendt S.R."/>
            <person name="Quandt C.A."/>
            <person name="Ciobanu D."/>
            <person name="Clum A."/>
            <person name="Salamov A."/>
            <person name="Andreopoulos B."/>
            <person name="Cheng J.F."/>
            <person name="Woyke T."/>
            <person name="Pelin A."/>
            <person name="Henrissat B."/>
            <person name="Reynolds N.K."/>
            <person name="Benny G.L."/>
            <person name="Smith M.E."/>
            <person name="James T.Y."/>
            <person name="Grigoriev I.V."/>
        </authorList>
    </citation>
    <scope>NUCLEOTIDE SEQUENCE [LARGE SCALE GENOMIC DNA]</scope>
    <source>
        <strain evidence="3">RSA 1356</strain>
    </source>
</reference>
<dbReference type="InterPro" id="IPR013783">
    <property type="entry name" value="Ig-like_fold"/>
</dbReference>
<feature type="compositionally biased region" description="Acidic residues" evidence="1">
    <location>
        <begin position="533"/>
        <end position="549"/>
    </location>
</feature>
<dbReference type="EMBL" id="KZ992899">
    <property type="protein sequence ID" value="RKP06365.1"/>
    <property type="molecule type" value="Genomic_DNA"/>
</dbReference>
<protein>
    <submittedName>
        <fullName evidence="2">Uncharacterized protein</fullName>
    </submittedName>
</protein>
<proteinExistence type="predicted"/>
<feature type="region of interest" description="Disordered" evidence="1">
    <location>
        <begin position="398"/>
        <end position="418"/>
    </location>
</feature>
<evidence type="ECO:0000313" key="2">
    <source>
        <dbReference type="EMBL" id="RKP06365.1"/>
    </source>
</evidence>
<dbReference type="Proteomes" id="UP000271241">
    <property type="component" value="Unassembled WGS sequence"/>
</dbReference>
<dbReference type="STRING" id="78915.A0A4P9XKS5"/>
<feature type="region of interest" description="Disordered" evidence="1">
    <location>
        <begin position="311"/>
        <end position="363"/>
    </location>
</feature>
<dbReference type="PANTHER" id="PTHR39211">
    <property type="entry name" value="CHROMOSOME 7, WHOLE GENOME SHOTGUN SEQUENCE"/>
    <property type="match status" value="1"/>
</dbReference>
<sequence>MIEAQMLLPLTQLSVAAGNRRRVIICYQHVPTDDSADLKMKSPPGHVVIRLVDFDRDVCDLSPDTQSWGDEPDTIPVRELLLKAKPRRVQMEIGQRSINLGQIGKEERKTNAITIRNRGEFPLFYILRKSGSALSGDISFRSGQAGIVRGFSTREVEFAYQPSLSGDFSEKITVENVLDPQSCQSVLVKAYVRKPTHFYLKPHAFDFGPCLMGHKAPRSCALMVTNTDYQLRTFVAKVELQQLRFGDFSGTVEFHVARGADGSLDGTGALLSEDAQEKIEALEQKMKIARRKGRSDKVKKLEDKLERLRRGTLDDPDVGEDREEDALDADDENANDPTAGQPGDQTEAESASGISREKEADAPIRALRVTEGAITFTLTGRTTEQVLIEFTPVAASPSVPVPDTASDERCDSNQGFGQPTLAAVDRQTITGTIVVHEHKDVDAQQEIAFQAVVYTEEAAYAEACAKWRAANAVDNSEQFTGAIVTEGSLLAEPVADEAIARERSLSQTSITALSHAQDSANGDRPAITTGDEASQEEEEDEEDEEDEDAGVIEATLTSSNAVAVEEGQTATYAITIANRSRRTRRIQPMMDELSAQEVQVLDLKAVTLDPGEQRTVHMQVRGPEAGWHVLRIPLADSSSGDQSGWRGELVACCYSHPTYLLRFPSLVEEESSAELVLDLGFCYLGSGSKYAQIVPLMVKNTADDDLLVTCQSNLSHQVLVFTDSNCSKLAVDVHVKRHGIVTLWIALQPSMTAAAGRTDARDRDRELRKLIGGIRFSIAVYVPEPYRHILSAVEAARPVVPAGSQILKFTASVGRSTLMLSTTTVNLGWTSVLDEDFYGSLSISNASPRVPAAYQLDCSGGSLSVDRQSGSLAAAVAGVDDSVSAAINFRMNSSRYGLLRETICVTNMHNTHQSLSAEVRLLVDDDRVRIVSMGTTDSSYLAQFEDATQKSMAPSEHSDRGEAVGNGSESERLHALPTLHWPCVPVVVSEIPELTLEANGESPSAAGHQSCEKHAQLVLNSKEHEMELLLQNDSAASITLMAVSDIGQEVRWRAVDTSAQSNIGDFSIADATMADDDKLLVLAPGQTGALSIACADPTLLDAAAVGALERGEQVTTSGLLLVRDVMEGHVVKAVEVTVPYCRSVATLGKYELDFGQVGYVSSWQEVRMPVTFHNQTAMPLPYALQLPACLAVELPNGSRVTEGTLAPLKSVELTIVLDPKLLEEKTPGEQAHKIVVRNQLNADNVLSLGVRVDVTTFEIRFERLHDGELLLPNLHHPAVAAAVPCDAWFRVVNGSFKDVRFEIGAELSPDVACFAKLDVLSRFSNSPLKGGVSLSPNSTIEVRVVASVQRGVRLPERIRQLVTQGAVFTFGKIWVTTQLGAGSDARLTEDIVVRGTVAEARAFSVSEKSMQLAAASADVDAKQDVASAESPTSTEADLAGTAQFVVRNLSSDLDFQFRLDLENPPGVSLADLLDIQPPLSADVGTVLPDEHLTLRCTLRPHQARLPDVIRVRLTDINSITLQTYTLAFRTLTATKHAPAAAGAQRDHRTVLRRDTDERPTRQGSLAVRGCRRIGDDYNRFELNLGQLGVGAQPIMRSIVLHNTSSSPTPYFVRVVPASSVSWLAIGQTRGRLEPQHAGKDDEDNEHTLTITATPIDISVYTAHVVIENPHEPESCIIVRVNMEVVTKQNILRASPTPARPSGPIFTVSANCMEGSEGVIDMPNAFYHGEYVMRSIVIYNHDTVTLPFTVAADLGADPSDIVFSTSRTSAKLFNTLYVDGGHTTRVYIRFRPLPGPSAGAPPLGAPTQEIDAVERKVIRIYVGCRLVKDYQFTVNMRAACRWPTIRVDKDVIDFRGVTQPSGGNIDVNLENSQDHIVVSNATEAPARFVLHNDSTFFSVTQSTEEILLTGSSSVELYVEPRMSVLQKYMKTIRMEKYICEVVSVYNVDRPEERFWITLRITLDQSHYVQAIAVTHISFAYDNLEQRIVEFIRSMNHKVVEDAEQGAKEVAHTAPTIVEKAHFLFRYIVDHLCYYCTIKTGDRFFQLACLFFTMLLTSPTATSVARSIGSLKYDPQLVQNWRRGLEEFLGVFPVSNEKLDDMHNILSTITRAQETHERRRESAT</sequence>
<dbReference type="PANTHER" id="PTHR39211:SF1">
    <property type="entry name" value="ABNORMAL SPINDLE-LIKE MICROCEPHALY-ASSOCIATED PROTEIN ASH DOMAIN-CONTAINING PROTEIN"/>
    <property type="match status" value="1"/>
</dbReference>
<evidence type="ECO:0000313" key="3">
    <source>
        <dbReference type="Proteomes" id="UP000271241"/>
    </source>
</evidence>
<feature type="compositionally biased region" description="Polar residues" evidence="1">
    <location>
        <begin position="511"/>
        <end position="520"/>
    </location>
</feature>
<keyword evidence="3" id="KW-1185">Reference proteome</keyword>
<dbReference type="Gene3D" id="2.60.40.10">
    <property type="entry name" value="Immunoglobulins"/>
    <property type="match status" value="1"/>
</dbReference>
<evidence type="ECO:0000256" key="1">
    <source>
        <dbReference type="SAM" id="MobiDB-lite"/>
    </source>
</evidence>